<dbReference type="InterPro" id="IPR015424">
    <property type="entry name" value="PyrdxlP-dep_Trfase"/>
</dbReference>
<sequence length="365" mass="40264">MIKFLDLQQINLRHKAELLAAFERVIDKGWFIQGKEVAAFEAEFATYCGTKHAIGVANGLDALSLILRAYKELGVLSDGDEVIVPANTFIASILAISANNLVPVLVEPAEDTFLFDAASIKACVTAKTKAVMPVHLYGQLCDMEPILLLAEEYGLKVIEDAAQAHGASYKGKKAGSFGDAAGFSFYPGKNLGALGDGGAVTTNNDRLATVIRALANYGSAVKYQNQYKGGNSRLDEVQAALLRVKLRHLEADTARRRNLAKRYLEGIHSTKIILPKMLREEGHVWHLFVVRTADRHALQQYLAQAGVQTQIHYPIPPHQQQAYAEWNHLSYPITEKIHREVLSLPMSPILSEVEIDQVIHLLNAY</sequence>
<dbReference type="Gene3D" id="3.90.1150.10">
    <property type="entry name" value="Aspartate Aminotransferase, domain 1"/>
    <property type="match status" value="1"/>
</dbReference>
<gene>
    <name evidence="4" type="ORF">GCM10023231_06260</name>
</gene>
<dbReference type="CDD" id="cd00616">
    <property type="entry name" value="AHBA_syn"/>
    <property type="match status" value="1"/>
</dbReference>
<keyword evidence="1 3" id="KW-0663">Pyridoxal phosphate</keyword>
<organism evidence="4 5">
    <name type="scientific">Olivibacter ginsenosidimutans</name>
    <dbReference type="NCBI Taxonomy" id="1176537"/>
    <lineage>
        <taxon>Bacteria</taxon>
        <taxon>Pseudomonadati</taxon>
        <taxon>Bacteroidota</taxon>
        <taxon>Sphingobacteriia</taxon>
        <taxon>Sphingobacteriales</taxon>
        <taxon>Sphingobacteriaceae</taxon>
        <taxon>Olivibacter</taxon>
    </lineage>
</organism>
<dbReference type="PANTHER" id="PTHR30244">
    <property type="entry name" value="TRANSAMINASE"/>
    <property type="match status" value="1"/>
</dbReference>
<dbReference type="EMBL" id="BAABIQ010000003">
    <property type="protein sequence ID" value="GAA4781471.1"/>
    <property type="molecule type" value="Genomic_DNA"/>
</dbReference>
<evidence type="ECO:0000256" key="2">
    <source>
        <dbReference type="ARBA" id="ARBA00037999"/>
    </source>
</evidence>
<name>A0ABP9AH84_9SPHI</name>
<dbReference type="InterPro" id="IPR015422">
    <property type="entry name" value="PyrdxlP-dep_Trfase_small"/>
</dbReference>
<comment type="caution">
    <text evidence="4">The sequence shown here is derived from an EMBL/GenBank/DDBJ whole genome shotgun (WGS) entry which is preliminary data.</text>
</comment>
<keyword evidence="5" id="KW-1185">Reference proteome</keyword>
<reference evidence="5" key="1">
    <citation type="journal article" date="2019" name="Int. J. Syst. Evol. Microbiol.">
        <title>The Global Catalogue of Microorganisms (GCM) 10K type strain sequencing project: providing services to taxonomists for standard genome sequencing and annotation.</title>
        <authorList>
            <consortium name="The Broad Institute Genomics Platform"/>
            <consortium name="The Broad Institute Genome Sequencing Center for Infectious Disease"/>
            <person name="Wu L."/>
            <person name="Ma J."/>
        </authorList>
    </citation>
    <scope>NUCLEOTIDE SEQUENCE [LARGE SCALE GENOMIC DNA]</scope>
    <source>
        <strain evidence="5">JCM 18200</strain>
    </source>
</reference>
<dbReference type="Proteomes" id="UP001501411">
    <property type="component" value="Unassembled WGS sequence"/>
</dbReference>
<dbReference type="GO" id="GO:0008483">
    <property type="term" value="F:transaminase activity"/>
    <property type="evidence" value="ECO:0007669"/>
    <property type="project" value="UniProtKB-KW"/>
</dbReference>
<protein>
    <submittedName>
        <fullName evidence="4">DegT/DnrJ/EryC1/StrS family aminotransferase</fullName>
    </submittedName>
</protein>
<dbReference type="InterPro" id="IPR015421">
    <property type="entry name" value="PyrdxlP-dep_Trfase_major"/>
</dbReference>
<accession>A0ABP9AH84</accession>
<dbReference type="RefSeq" id="WP_345230241.1">
    <property type="nucleotide sequence ID" value="NZ_BAABIQ010000003.1"/>
</dbReference>
<dbReference type="SUPFAM" id="SSF53383">
    <property type="entry name" value="PLP-dependent transferases"/>
    <property type="match status" value="1"/>
</dbReference>
<evidence type="ECO:0000256" key="3">
    <source>
        <dbReference type="RuleBase" id="RU004508"/>
    </source>
</evidence>
<comment type="similarity">
    <text evidence="2 3">Belongs to the DegT/DnrJ/EryC1 family.</text>
</comment>
<proteinExistence type="inferred from homology"/>
<dbReference type="PANTHER" id="PTHR30244:SF36">
    <property type="entry name" value="3-OXO-GLUCOSE-6-PHOSPHATE:GLUTAMATE AMINOTRANSFERASE"/>
    <property type="match status" value="1"/>
</dbReference>
<dbReference type="Gene3D" id="3.40.640.10">
    <property type="entry name" value="Type I PLP-dependent aspartate aminotransferase-like (Major domain)"/>
    <property type="match status" value="1"/>
</dbReference>
<keyword evidence="4" id="KW-0808">Transferase</keyword>
<evidence type="ECO:0000313" key="5">
    <source>
        <dbReference type="Proteomes" id="UP001501411"/>
    </source>
</evidence>
<dbReference type="Pfam" id="PF01041">
    <property type="entry name" value="DegT_DnrJ_EryC1"/>
    <property type="match status" value="1"/>
</dbReference>
<dbReference type="PIRSF" id="PIRSF000390">
    <property type="entry name" value="PLP_StrS"/>
    <property type="match status" value="1"/>
</dbReference>
<dbReference type="InterPro" id="IPR000653">
    <property type="entry name" value="DegT/StrS_aminotransferase"/>
</dbReference>
<evidence type="ECO:0000256" key="1">
    <source>
        <dbReference type="ARBA" id="ARBA00022898"/>
    </source>
</evidence>
<keyword evidence="4" id="KW-0032">Aminotransferase</keyword>
<evidence type="ECO:0000313" key="4">
    <source>
        <dbReference type="EMBL" id="GAA4781471.1"/>
    </source>
</evidence>